<dbReference type="OrthoDB" id="5676498at2"/>
<evidence type="ECO:0000313" key="2">
    <source>
        <dbReference type="EMBL" id="OOF36668.1"/>
    </source>
</evidence>
<dbReference type="STRING" id="1908258.BKK48_05285"/>
<name>A0A1V3IA70_9PAST</name>
<keyword evidence="1" id="KW-1133">Transmembrane helix</keyword>
<keyword evidence="3" id="KW-1185">Reference proteome</keyword>
<dbReference type="AlphaFoldDB" id="A0A1V3IA70"/>
<proteinExistence type="predicted"/>
<sequence length="144" mass="17146">MDILIVVIVLGTLAIFTVIPFIRFLQTRNNREFEGEKLIPFSCGKVFSAARYYFNSKGIFIFHGGTLAHHYQFEDLMSLEKMSVTVNNRKYWFMRIHTPNGLRHYQFIPKDTIFNDNFTQFYCFLKVNYPTKVKGKWHRWFAGI</sequence>
<dbReference type="Proteomes" id="UP000189437">
    <property type="component" value="Unassembled WGS sequence"/>
</dbReference>
<feature type="transmembrane region" description="Helical" evidence="1">
    <location>
        <begin position="6"/>
        <end position="25"/>
    </location>
</feature>
<keyword evidence="1" id="KW-0812">Transmembrane</keyword>
<dbReference type="EMBL" id="MLHH01000010">
    <property type="protein sequence ID" value="OOF36668.1"/>
    <property type="molecule type" value="Genomic_DNA"/>
</dbReference>
<keyword evidence="1" id="KW-0472">Membrane</keyword>
<evidence type="ECO:0000313" key="3">
    <source>
        <dbReference type="Proteomes" id="UP000189437"/>
    </source>
</evidence>
<organism evidence="2 3">
    <name type="scientific">Rodentibacter heidelbergensis</name>
    <dbReference type="NCBI Taxonomy" id="1908258"/>
    <lineage>
        <taxon>Bacteria</taxon>
        <taxon>Pseudomonadati</taxon>
        <taxon>Pseudomonadota</taxon>
        <taxon>Gammaproteobacteria</taxon>
        <taxon>Pasteurellales</taxon>
        <taxon>Pasteurellaceae</taxon>
        <taxon>Rodentibacter</taxon>
    </lineage>
</organism>
<gene>
    <name evidence="2" type="ORF">BKK48_05285</name>
</gene>
<comment type="caution">
    <text evidence="2">The sequence shown here is derived from an EMBL/GenBank/DDBJ whole genome shotgun (WGS) entry which is preliminary data.</text>
</comment>
<reference evidence="2 3" key="1">
    <citation type="submission" date="2016-10" db="EMBL/GenBank/DDBJ databases">
        <title>Rodentibacter gen. nov. and new species.</title>
        <authorList>
            <person name="Christensen H."/>
        </authorList>
    </citation>
    <scope>NUCLEOTIDE SEQUENCE [LARGE SCALE GENOMIC DNA]</scope>
    <source>
        <strain evidence="2 3">Ac69</strain>
    </source>
</reference>
<evidence type="ECO:0000256" key="1">
    <source>
        <dbReference type="SAM" id="Phobius"/>
    </source>
</evidence>
<accession>A0A1V3IA70</accession>
<protein>
    <submittedName>
        <fullName evidence="2">Uncharacterized protein</fullName>
    </submittedName>
</protein>
<dbReference type="RefSeq" id="WP_077427114.1">
    <property type="nucleotide sequence ID" value="NZ_MLHH01000010.1"/>
</dbReference>